<accession>A0A0A9CDK3</accession>
<dbReference type="EMBL" id="GBRH01224274">
    <property type="protein sequence ID" value="JAD73621.1"/>
    <property type="molecule type" value="Transcribed_RNA"/>
</dbReference>
<proteinExistence type="predicted"/>
<reference evidence="1" key="1">
    <citation type="submission" date="2014-09" db="EMBL/GenBank/DDBJ databases">
        <authorList>
            <person name="Magalhaes I.L.F."/>
            <person name="Oliveira U."/>
            <person name="Santos F.R."/>
            <person name="Vidigal T.H.D.A."/>
            <person name="Brescovit A.D."/>
            <person name="Santos A.J."/>
        </authorList>
    </citation>
    <scope>NUCLEOTIDE SEQUENCE</scope>
    <source>
        <tissue evidence="1">Shoot tissue taken approximately 20 cm above the soil surface</tissue>
    </source>
</reference>
<organism evidence="1">
    <name type="scientific">Arundo donax</name>
    <name type="common">Giant reed</name>
    <name type="synonym">Donax arundinaceus</name>
    <dbReference type="NCBI Taxonomy" id="35708"/>
    <lineage>
        <taxon>Eukaryota</taxon>
        <taxon>Viridiplantae</taxon>
        <taxon>Streptophyta</taxon>
        <taxon>Embryophyta</taxon>
        <taxon>Tracheophyta</taxon>
        <taxon>Spermatophyta</taxon>
        <taxon>Magnoliopsida</taxon>
        <taxon>Liliopsida</taxon>
        <taxon>Poales</taxon>
        <taxon>Poaceae</taxon>
        <taxon>PACMAD clade</taxon>
        <taxon>Arundinoideae</taxon>
        <taxon>Arundineae</taxon>
        <taxon>Arundo</taxon>
    </lineage>
</organism>
<reference evidence="1" key="2">
    <citation type="journal article" date="2015" name="Data Brief">
        <title>Shoot transcriptome of the giant reed, Arundo donax.</title>
        <authorList>
            <person name="Barrero R.A."/>
            <person name="Guerrero F.D."/>
            <person name="Moolhuijzen P."/>
            <person name="Goolsby J.A."/>
            <person name="Tidwell J."/>
            <person name="Bellgard S.E."/>
            <person name="Bellgard M.I."/>
        </authorList>
    </citation>
    <scope>NUCLEOTIDE SEQUENCE</scope>
    <source>
        <tissue evidence="1">Shoot tissue taken approximately 20 cm above the soil surface</tissue>
    </source>
</reference>
<dbReference type="AlphaFoldDB" id="A0A0A9CDK3"/>
<name>A0A0A9CDK3_ARUDO</name>
<protein>
    <submittedName>
        <fullName evidence="1">Uncharacterized protein</fullName>
    </submittedName>
</protein>
<sequence>MIFKRVIELRAFFRAVDLRCEMCQMVEQKLSK</sequence>
<evidence type="ECO:0000313" key="1">
    <source>
        <dbReference type="EMBL" id="JAD73621.1"/>
    </source>
</evidence>